<reference evidence="2" key="1">
    <citation type="journal article" date="2013" name="Nature">
        <title>Draft genome of the wheat A-genome progenitor Triticum urartu.</title>
        <authorList>
            <person name="Ling H.Q."/>
            <person name="Zhao S."/>
            <person name="Liu D."/>
            <person name="Wang J."/>
            <person name="Sun H."/>
            <person name="Zhang C."/>
            <person name="Fan H."/>
            <person name="Li D."/>
            <person name="Dong L."/>
            <person name="Tao Y."/>
            <person name="Gao C."/>
            <person name="Wu H."/>
            <person name="Li Y."/>
            <person name="Cui Y."/>
            <person name="Guo X."/>
            <person name="Zheng S."/>
            <person name="Wang B."/>
            <person name="Yu K."/>
            <person name="Liang Q."/>
            <person name="Yang W."/>
            <person name="Lou X."/>
            <person name="Chen J."/>
            <person name="Feng M."/>
            <person name="Jian J."/>
            <person name="Zhang X."/>
            <person name="Luo G."/>
            <person name="Jiang Y."/>
            <person name="Liu J."/>
            <person name="Wang Z."/>
            <person name="Sha Y."/>
            <person name="Zhang B."/>
            <person name="Wu H."/>
            <person name="Tang D."/>
            <person name="Shen Q."/>
            <person name="Xue P."/>
            <person name="Zou S."/>
            <person name="Wang X."/>
            <person name="Liu X."/>
            <person name="Wang F."/>
            <person name="Yang Y."/>
            <person name="An X."/>
            <person name="Dong Z."/>
            <person name="Zhang K."/>
            <person name="Zhang X."/>
            <person name="Luo M.C."/>
            <person name="Dvorak J."/>
            <person name="Tong Y."/>
            <person name="Wang J."/>
            <person name="Yang H."/>
            <person name="Li Z."/>
            <person name="Wang D."/>
            <person name="Zhang A."/>
            <person name="Wang J."/>
        </authorList>
    </citation>
    <scope>NUCLEOTIDE SEQUENCE</scope>
    <source>
        <strain evidence="2">cv. G1812</strain>
    </source>
</reference>
<name>A0A8R7PF58_TRIUA</name>
<keyword evidence="2" id="KW-1185">Reference proteome</keyword>
<dbReference type="AlphaFoldDB" id="A0A8R7PF58"/>
<reference evidence="1" key="3">
    <citation type="submission" date="2022-06" db="UniProtKB">
        <authorList>
            <consortium name="EnsemblPlants"/>
        </authorList>
    </citation>
    <scope>IDENTIFICATION</scope>
</reference>
<organism evidence="1 2">
    <name type="scientific">Triticum urartu</name>
    <name type="common">Red wild einkorn</name>
    <name type="synonym">Crithodium urartu</name>
    <dbReference type="NCBI Taxonomy" id="4572"/>
    <lineage>
        <taxon>Eukaryota</taxon>
        <taxon>Viridiplantae</taxon>
        <taxon>Streptophyta</taxon>
        <taxon>Embryophyta</taxon>
        <taxon>Tracheophyta</taxon>
        <taxon>Spermatophyta</taxon>
        <taxon>Magnoliopsida</taxon>
        <taxon>Liliopsida</taxon>
        <taxon>Poales</taxon>
        <taxon>Poaceae</taxon>
        <taxon>BOP clade</taxon>
        <taxon>Pooideae</taxon>
        <taxon>Triticodae</taxon>
        <taxon>Triticeae</taxon>
        <taxon>Triticinae</taxon>
        <taxon>Triticum</taxon>
    </lineage>
</organism>
<accession>A0A8R7PF58</accession>
<sequence length="40" mass="4529">IIDFQYLRSIGGTPRLTYILCLFADAASLKVLKCYLTYKG</sequence>
<proteinExistence type="predicted"/>
<reference evidence="1" key="2">
    <citation type="submission" date="2018-03" db="EMBL/GenBank/DDBJ databases">
        <title>The Triticum urartu genome reveals the dynamic nature of wheat genome evolution.</title>
        <authorList>
            <person name="Ling H."/>
            <person name="Ma B."/>
            <person name="Shi X."/>
            <person name="Liu H."/>
            <person name="Dong L."/>
            <person name="Sun H."/>
            <person name="Cao Y."/>
            <person name="Gao Q."/>
            <person name="Zheng S."/>
            <person name="Li Y."/>
            <person name="Yu Y."/>
            <person name="Du H."/>
            <person name="Qi M."/>
            <person name="Li Y."/>
            <person name="Yu H."/>
            <person name="Cui Y."/>
            <person name="Wang N."/>
            <person name="Chen C."/>
            <person name="Wu H."/>
            <person name="Zhao Y."/>
            <person name="Zhang J."/>
            <person name="Li Y."/>
            <person name="Zhou W."/>
            <person name="Zhang B."/>
            <person name="Hu W."/>
            <person name="Eijk M."/>
            <person name="Tang J."/>
            <person name="Witsenboer H."/>
            <person name="Zhao S."/>
            <person name="Li Z."/>
            <person name="Zhang A."/>
            <person name="Wang D."/>
            <person name="Liang C."/>
        </authorList>
    </citation>
    <scope>NUCLEOTIDE SEQUENCE [LARGE SCALE GENOMIC DNA]</scope>
    <source>
        <strain evidence="1">cv. G1812</strain>
    </source>
</reference>
<dbReference type="EnsemblPlants" id="TuG1812G0200003303.01.T01">
    <property type="protein sequence ID" value="TuG1812G0200003303.01.T01.cds250272"/>
    <property type="gene ID" value="TuG1812G0200003303.01"/>
</dbReference>
<protein>
    <submittedName>
        <fullName evidence="1">Uncharacterized protein</fullName>
    </submittedName>
</protein>
<evidence type="ECO:0000313" key="1">
    <source>
        <dbReference type="EnsemblPlants" id="TuG1812G0200003303.01.T01.cds250272"/>
    </source>
</evidence>
<evidence type="ECO:0000313" key="2">
    <source>
        <dbReference type="Proteomes" id="UP000015106"/>
    </source>
</evidence>
<dbReference type="Gramene" id="TuG1812G0200003303.01.T01">
    <property type="protein sequence ID" value="TuG1812G0200003303.01.T01.cds250272"/>
    <property type="gene ID" value="TuG1812G0200003303.01"/>
</dbReference>
<dbReference type="Proteomes" id="UP000015106">
    <property type="component" value="Chromosome 2"/>
</dbReference>